<comment type="caution">
    <text evidence="1">The sequence shown here is derived from an EMBL/GenBank/DDBJ whole genome shotgun (WGS) entry which is preliminary data.</text>
</comment>
<sequence length="113" mass="11558">MGDPAAAFFGTLYGRHKLVALVGKLGGNKSLEGSIGCFCVAAAATFMALMVERDFYFDVAAGEVVETAGTISLAAGFGAAAAELLDIGGWDDNLTLPLLSGVFLQLTVGRLLA</sequence>
<dbReference type="GO" id="GO:0004143">
    <property type="term" value="F:ATP-dependent diacylglycerol kinase activity"/>
    <property type="evidence" value="ECO:0007669"/>
    <property type="project" value="InterPro"/>
</dbReference>
<keyword evidence="2" id="KW-1185">Reference proteome</keyword>
<dbReference type="AlphaFoldDB" id="A0A9W6X4R7"/>
<evidence type="ECO:0000313" key="2">
    <source>
        <dbReference type="Proteomes" id="UP001165083"/>
    </source>
</evidence>
<dbReference type="InterPro" id="IPR037997">
    <property type="entry name" value="Dgk1-like"/>
</dbReference>
<accession>A0A9W6X4R7</accession>
<dbReference type="EMBL" id="BSXW01000835">
    <property type="protein sequence ID" value="GMF30395.1"/>
    <property type="molecule type" value="Genomic_DNA"/>
</dbReference>
<organism evidence="1 2">
    <name type="scientific">Phytophthora lilii</name>
    <dbReference type="NCBI Taxonomy" id="2077276"/>
    <lineage>
        <taxon>Eukaryota</taxon>
        <taxon>Sar</taxon>
        <taxon>Stramenopiles</taxon>
        <taxon>Oomycota</taxon>
        <taxon>Peronosporomycetes</taxon>
        <taxon>Peronosporales</taxon>
        <taxon>Peronosporaceae</taxon>
        <taxon>Phytophthora</taxon>
    </lineage>
</organism>
<dbReference type="Proteomes" id="UP001165083">
    <property type="component" value="Unassembled WGS sequence"/>
</dbReference>
<dbReference type="GO" id="GO:0005789">
    <property type="term" value="C:endoplasmic reticulum membrane"/>
    <property type="evidence" value="ECO:0007669"/>
    <property type="project" value="TreeGrafter"/>
</dbReference>
<name>A0A9W6X4R7_9STRA</name>
<dbReference type="PANTHER" id="PTHR31303:SF1">
    <property type="entry name" value="CTP-DEPENDENT DIACYLGLYCEROL KINASE 1"/>
    <property type="match status" value="1"/>
</dbReference>
<dbReference type="GO" id="GO:0006654">
    <property type="term" value="P:phosphatidic acid biosynthetic process"/>
    <property type="evidence" value="ECO:0007669"/>
    <property type="project" value="TreeGrafter"/>
</dbReference>
<dbReference type="PANTHER" id="PTHR31303">
    <property type="entry name" value="CTP-DEPENDENT DIACYLGLYCEROL KINASE 1"/>
    <property type="match status" value="1"/>
</dbReference>
<evidence type="ECO:0000313" key="1">
    <source>
        <dbReference type="EMBL" id="GMF30395.1"/>
    </source>
</evidence>
<protein>
    <submittedName>
        <fullName evidence="1">Unnamed protein product</fullName>
    </submittedName>
</protein>
<proteinExistence type="predicted"/>
<reference evidence="1" key="1">
    <citation type="submission" date="2023-04" db="EMBL/GenBank/DDBJ databases">
        <title>Phytophthora lilii NBRC 32176.</title>
        <authorList>
            <person name="Ichikawa N."/>
            <person name="Sato H."/>
            <person name="Tonouchi N."/>
        </authorList>
    </citation>
    <scope>NUCLEOTIDE SEQUENCE</scope>
    <source>
        <strain evidence="1">NBRC 32176</strain>
    </source>
</reference>
<gene>
    <name evidence="1" type="ORF">Plil01_001295900</name>
</gene>
<dbReference type="OrthoDB" id="5673at2759"/>